<comment type="caution">
    <text evidence="1">The sequence shown here is derived from an EMBL/GenBank/DDBJ whole genome shotgun (WGS) entry which is preliminary data.</text>
</comment>
<proteinExistence type="predicted"/>
<dbReference type="AlphaFoldDB" id="A0A268QUW2"/>
<name>A0A268QUW2_SHOCL</name>
<evidence type="ECO:0000313" key="1">
    <source>
        <dbReference type="EMBL" id="PAF11819.1"/>
    </source>
</evidence>
<organism evidence="1 2">
    <name type="scientific">Shouchella clausii</name>
    <name type="common">Alkalihalobacillus clausii</name>
    <dbReference type="NCBI Taxonomy" id="79880"/>
    <lineage>
        <taxon>Bacteria</taxon>
        <taxon>Bacillati</taxon>
        <taxon>Bacillota</taxon>
        <taxon>Bacilli</taxon>
        <taxon>Bacillales</taxon>
        <taxon>Bacillaceae</taxon>
        <taxon>Shouchella</taxon>
    </lineage>
</organism>
<dbReference type="RefSeq" id="WP_217988918.1">
    <property type="nucleotide sequence ID" value="NZ_NPBS01000742.1"/>
</dbReference>
<dbReference type="EMBL" id="NPBS01000742">
    <property type="protein sequence ID" value="PAF11819.1"/>
    <property type="molecule type" value="Genomic_DNA"/>
</dbReference>
<gene>
    <name evidence="1" type="ORF">CHH61_25315</name>
</gene>
<sequence length="75" mass="8147">DSGNPKPIKQEAVGGLVFRSNESASEGYIARLDAKNDRVELIRLNGDWSPTTLKTYRTQIDSNTTYSLSVEASGG</sequence>
<dbReference type="Proteomes" id="UP000216133">
    <property type="component" value="Unassembled WGS sequence"/>
</dbReference>
<accession>A0A268QUW2</accession>
<reference evidence="1 2" key="1">
    <citation type="submission" date="2017-07" db="EMBL/GenBank/DDBJ databases">
        <title>Isolation and whole genome analysis of endospore-forming bacteria from heroin.</title>
        <authorList>
            <person name="Kalinowski J."/>
            <person name="Ahrens B."/>
            <person name="Al-Dilaimi A."/>
            <person name="Winkler A."/>
            <person name="Wibberg D."/>
            <person name="Schleenbecker U."/>
            <person name="Ruckert C."/>
            <person name="Wolfel R."/>
            <person name="Grass G."/>
        </authorList>
    </citation>
    <scope>NUCLEOTIDE SEQUENCE [LARGE SCALE GENOMIC DNA]</scope>
    <source>
        <strain evidence="1 2">7523-2</strain>
    </source>
</reference>
<feature type="non-terminal residue" evidence="1">
    <location>
        <position position="1"/>
    </location>
</feature>
<dbReference type="Gene3D" id="2.60.120.560">
    <property type="entry name" value="Exo-inulinase, domain 1"/>
    <property type="match status" value="1"/>
</dbReference>
<feature type="non-terminal residue" evidence="1">
    <location>
        <position position="75"/>
    </location>
</feature>
<protein>
    <submittedName>
        <fullName evidence="1">Uncharacterized protein</fullName>
    </submittedName>
</protein>
<evidence type="ECO:0000313" key="2">
    <source>
        <dbReference type="Proteomes" id="UP000216133"/>
    </source>
</evidence>